<evidence type="ECO:0000313" key="2">
    <source>
        <dbReference type="EMBL" id="GAA0156932.1"/>
    </source>
</evidence>
<proteinExistence type="predicted"/>
<gene>
    <name evidence="2" type="ORF">LIER_38370</name>
</gene>
<evidence type="ECO:0000256" key="1">
    <source>
        <dbReference type="SAM" id="MobiDB-lite"/>
    </source>
</evidence>
<organism evidence="2 3">
    <name type="scientific">Lithospermum erythrorhizon</name>
    <name type="common">Purple gromwell</name>
    <name type="synonym">Lithospermum officinale var. erythrorhizon</name>
    <dbReference type="NCBI Taxonomy" id="34254"/>
    <lineage>
        <taxon>Eukaryota</taxon>
        <taxon>Viridiplantae</taxon>
        <taxon>Streptophyta</taxon>
        <taxon>Embryophyta</taxon>
        <taxon>Tracheophyta</taxon>
        <taxon>Spermatophyta</taxon>
        <taxon>Magnoliopsida</taxon>
        <taxon>eudicotyledons</taxon>
        <taxon>Gunneridae</taxon>
        <taxon>Pentapetalae</taxon>
        <taxon>asterids</taxon>
        <taxon>lamiids</taxon>
        <taxon>Boraginales</taxon>
        <taxon>Boraginaceae</taxon>
        <taxon>Boraginoideae</taxon>
        <taxon>Lithospermeae</taxon>
        <taxon>Lithospermum</taxon>
    </lineage>
</organism>
<name>A0AAV3Q177_LITER</name>
<comment type="caution">
    <text evidence="2">The sequence shown here is derived from an EMBL/GenBank/DDBJ whole genome shotgun (WGS) entry which is preliminary data.</text>
</comment>
<dbReference type="EMBL" id="BAABME010019360">
    <property type="protein sequence ID" value="GAA0156932.1"/>
    <property type="molecule type" value="Genomic_DNA"/>
</dbReference>
<evidence type="ECO:0008006" key="4">
    <source>
        <dbReference type="Google" id="ProtNLM"/>
    </source>
</evidence>
<reference evidence="2 3" key="1">
    <citation type="submission" date="2024-01" db="EMBL/GenBank/DDBJ databases">
        <title>The complete chloroplast genome sequence of Lithospermum erythrorhizon: insights into the phylogenetic relationship among Boraginaceae species and the maternal lineages of purple gromwells.</title>
        <authorList>
            <person name="Okada T."/>
            <person name="Watanabe K."/>
        </authorList>
    </citation>
    <scope>NUCLEOTIDE SEQUENCE [LARGE SCALE GENOMIC DNA]</scope>
</reference>
<protein>
    <recommendedName>
        <fullName evidence="4">CCHC-type domain-containing protein</fullName>
    </recommendedName>
</protein>
<feature type="region of interest" description="Disordered" evidence="1">
    <location>
        <begin position="74"/>
        <end position="125"/>
    </location>
</feature>
<evidence type="ECO:0000313" key="3">
    <source>
        <dbReference type="Proteomes" id="UP001454036"/>
    </source>
</evidence>
<dbReference type="AlphaFoldDB" id="A0AAV3Q177"/>
<dbReference type="Proteomes" id="UP001454036">
    <property type="component" value="Unassembled WGS sequence"/>
</dbReference>
<keyword evidence="3" id="KW-1185">Reference proteome</keyword>
<sequence>MTRPSELEKTNNITLLPPKYIREAGRPKKSRRRDITEIKNCKGKHVLTRWHSHTCKYCGLRGHNVRTCAKKKAEYEGEGSGVPSRGKTLVPETALGEGSRGETSVPKTTLGEGSAIEEGATENMNQEEVIDPEQAEHEKYLSIYMSG</sequence>
<accession>A0AAV3Q177</accession>